<reference evidence="1" key="1">
    <citation type="journal article" date="2012" name="Nature">
        <title>The tomato genome sequence provides insights into fleshy fruit evolution.</title>
        <authorList>
            <consortium name="Tomato Genome Consortium"/>
        </authorList>
    </citation>
    <scope>NUCLEOTIDE SEQUENCE [LARGE SCALE GENOMIC DNA]</scope>
    <source>
        <strain evidence="1">cv. Heinz 1706</strain>
    </source>
</reference>
<dbReference type="Gramene" id="Solyc00g096460.2.1">
    <property type="protein sequence ID" value="Solyc00g096460.2.1"/>
    <property type="gene ID" value="Solyc00g096460.2"/>
</dbReference>
<reference evidence="1" key="2">
    <citation type="submission" date="2019-04" db="UniProtKB">
        <authorList>
            <consortium name="EnsemblPlants"/>
        </authorList>
    </citation>
    <scope>IDENTIFICATION</scope>
    <source>
        <strain evidence="1">cv. Heinz 1706</strain>
    </source>
</reference>
<dbReference type="PaxDb" id="4081-Solyc00g096460.1.1"/>
<sequence length="67" mass="8129">MAMEVNEEKPVMEVKIEEALRSRIQHFKDNADSFTLERVRRLIEEDLELEKYALDVHKRFIKQILEK</sequence>
<dbReference type="InParanoid" id="A0A494G9R3"/>
<dbReference type="PANTHER" id="PTHR15410">
    <property type="entry name" value="HIRA-INTERACTING PROTEIN 3"/>
    <property type="match status" value="1"/>
</dbReference>
<evidence type="ECO:0000313" key="1">
    <source>
        <dbReference type="EnsemblPlants" id="Solyc00g096460.2.1"/>
    </source>
</evidence>
<keyword evidence="2" id="KW-1185">Reference proteome</keyword>
<dbReference type="AlphaFoldDB" id="A0A494G9R3"/>
<accession>A0A494G9R3</accession>
<name>A0A494G9R3_SOLLC</name>
<dbReference type="EnsemblPlants" id="Solyc00g096460.2.1">
    <property type="protein sequence ID" value="Solyc00g096460.2.1"/>
    <property type="gene ID" value="Solyc00g096460.2"/>
</dbReference>
<proteinExistence type="predicted"/>
<dbReference type="Proteomes" id="UP000004994">
    <property type="component" value="Unassembled WGS sequence"/>
</dbReference>
<organism evidence="1">
    <name type="scientific">Solanum lycopersicum</name>
    <name type="common">Tomato</name>
    <name type="synonym">Lycopersicon esculentum</name>
    <dbReference type="NCBI Taxonomy" id="4081"/>
    <lineage>
        <taxon>Eukaryota</taxon>
        <taxon>Viridiplantae</taxon>
        <taxon>Streptophyta</taxon>
        <taxon>Embryophyta</taxon>
        <taxon>Tracheophyta</taxon>
        <taxon>Spermatophyta</taxon>
        <taxon>Magnoliopsida</taxon>
        <taxon>eudicotyledons</taxon>
        <taxon>Gunneridae</taxon>
        <taxon>Pentapetalae</taxon>
        <taxon>asterids</taxon>
        <taxon>lamiids</taxon>
        <taxon>Solanales</taxon>
        <taxon>Solanaceae</taxon>
        <taxon>Solanoideae</taxon>
        <taxon>Solaneae</taxon>
        <taxon>Solanum</taxon>
        <taxon>Solanum subgen. Lycopersicon</taxon>
    </lineage>
</organism>
<dbReference type="InterPro" id="IPR037647">
    <property type="entry name" value="HIRIP3"/>
</dbReference>
<dbReference type="STRING" id="4081.A0A494G9R3"/>
<evidence type="ECO:0000313" key="2">
    <source>
        <dbReference type="Proteomes" id="UP000004994"/>
    </source>
</evidence>
<dbReference type="PANTHER" id="PTHR15410:SF2">
    <property type="entry name" value="HIRA-INTERACTING PROTEIN 3"/>
    <property type="match status" value="1"/>
</dbReference>
<protein>
    <submittedName>
        <fullName evidence="1">Uncharacterized protein</fullName>
    </submittedName>
</protein>